<dbReference type="RefSeq" id="WP_019224763.1">
    <property type="nucleotide sequence ID" value="NZ_CP046996.1"/>
</dbReference>
<dbReference type="SUPFAM" id="SSF102735">
    <property type="entry name" value="Trigger factor ribosome-binding domain"/>
    <property type="match status" value="1"/>
</dbReference>
<comment type="subcellular location">
    <subcellularLocation>
        <location evidence="12">Cytoplasm</location>
    </subcellularLocation>
    <text evidence="12">About half TF is bound to the ribosome near the polypeptide exit tunnel while the other half is free in the cytoplasm.</text>
</comment>
<dbReference type="GO" id="GO:0051301">
    <property type="term" value="P:cell division"/>
    <property type="evidence" value="ECO:0007669"/>
    <property type="project" value="UniProtKB-KW"/>
</dbReference>
<dbReference type="Pfam" id="PF05697">
    <property type="entry name" value="Trigger_N"/>
    <property type="match status" value="1"/>
</dbReference>
<organism evidence="17 18">
    <name type="scientific">Dehalobacter restrictus</name>
    <dbReference type="NCBI Taxonomy" id="55583"/>
    <lineage>
        <taxon>Bacteria</taxon>
        <taxon>Bacillati</taxon>
        <taxon>Bacillota</taxon>
        <taxon>Clostridia</taxon>
        <taxon>Eubacteriales</taxon>
        <taxon>Desulfitobacteriaceae</taxon>
        <taxon>Dehalobacter</taxon>
    </lineage>
</organism>
<name>A0A857DJN7_9FIRM</name>
<dbReference type="SUPFAM" id="SSF54534">
    <property type="entry name" value="FKBP-like"/>
    <property type="match status" value="1"/>
</dbReference>
<keyword evidence="12" id="KW-0963">Cytoplasm</keyword>
<dbReference type="Pfam" id="PF00254">
    <property type="entry name" value="FKBP_C"/>
    <property type="match status" value="1"/>
</dbReference>
<dbReference type="PANTHER" id="PTHR30560:SF3">
    <property type="entry name" value="TRIGGER FACTOR-LIKE PROTEIN TIG, CHLOROPLASTIC"/>
    <property type="match status" value="1"/>
</dbReference>
<dbReference type="GO" id="GO:0043335">
    <property type="term" value="P:protein unfolding"/>
    <property type="evidence" value="ECO:0007669"/>
    <property type="project" value="TreeGrafter"/>
</dbReference>
<evidence type="ECO:0000256" key="9">
    <source>
        <dbReference type="ARBA" id="ARBA00023306"/>
    </source>
</evidence>
<keyword evidence="6 12" id="KW-0697">Rotamase</keyword>
<evidence type="ECO:0000256" key="10">
    <source>
        <dbReference type="ARBA" id="ARBA00024849"/>
    </source>
</evidence>
<evidence type="ECO:0000256" key="12">
    <source>
        <dbReference type="HAMAP-Rule" id="MF_00303"/>
    </source>
</evidence>
<proteinExistence type="inferred from homology"/>
<dbReference type="Pfam" id="PF05698">
    <property type="entry name" value="Trigger_C"/>
    <property type="match status" value="1"/>
</dbReference>
<dbReference type="InterPro" id="IPR005215">
    <property type="entry name" value="Trig_fac"/>
</dbReference>
<dbReference type="GO" id="GO:0003755">
    <property type="term" value="F:peptidyl-prolyl cis-trans isomerase activity"/>
    <property type="evidence" value="ECO:0007669"/>
    <property type="project" value="UniProtKB-UniRule"/>
</dbReference>
<evidence type="ECO:0000256" key="4">
    <source>
        <dbReference type="ARBA" id="ARBA00016902"/>
    </source>
</evidence>
<dbReference type="GO" id="GO:0044183">
    <property type="term" value="F:protein folding chaperone"/>
    <property type="evidence" value="ECO:0007669"/>
    <property type="project" value="TreeGrafter"/>
</dbReference>
<dbReference type="HAMAP" id="MF_00303">
    <property type="entry name" value="Trigger_factor_Tig"/>
    <property type="match status" value="1"/>
</dbReference>
<gene>
    <name evidence="12" type="primary">tig</name>
    <name evidence="17" type="ORF">GQ588_13055</name>
</gene>
<dbReference type="InterPro" id="IPR008881">
    <property type="entry name" value="Trigger_fac_ribosome-bd_bac"/>
</dbReference>
<dbReference type="Gene3D" id="3.30.70.1050">
    <property type="entry name" value="Trigger factor ribosome-binding domain"/>
    <property type="match status" value="1"/>
</dbReference>
<evidence type="ECO:0000256" key="3">
    <source>
        <dbReference type="ARBA" id="ARBA00013194"/>
    </source>
</evidence>
<keyword evidence="5 12" id="KW-0132">Cell division</keyword>
<dbReference type="GO" id="GO:0005737">
    <property type="term" value="C:cytoplasm"/>
    <property type="evidence" value="ECO:0007669"/>
    <property type="project" value="UniProtKB-SubCell"/>
</dbReference>
<dbReference type="AlphaFoldDB" id="A0A857DJN7"/>
<evidence type="ECO:0000256" key="15">
    <source>
        <dbReference type="SAM" id="MobiDB-lite"/>
    </source>
</evidence>
<dbReference type="FunFam" id="3.10.50.40:FF:000001">
    <property type="entry name" value="Trigger factor"/>
    <property type="match status" value="1"/>
</dbReference>
<dbReference type="InterPro" id="IPR008880">
    <property type="entry name" value="Trigger_fac_C"/>
</dbReference>
<evidence type="ECO:0000256" key="11">
    <source>
        <dbReference type="ARBA" id="ARBA00029986"/>
    </source>
</evidence>
<comment type="similarity">
    <text evidence="2 12 14">Belongs to the FKBP-type PPIase family. Tig subfamily.</text>
</comment>
<keyword evidence="9 12" id="KW-0131">Cell cycle</keyword>
<dbReference type="EMBL" id="CP046996">
    <property type="protein sequence ID" value="QHA01504.1"/>
    <property type="molecule type" value="Genomic_DNA"/>
</dbReference>
<dbReference type="Gene3D" id="1.10.3120.10">
    <property type="entry name" value="Trigger factor, C-terminal domain"/>
    <property type="match status" value="1"/>
</dbReference>
<feature type="domain" description="PPIase FKBP-type" evidence="16">
    <location>
        <begin position="163"/>
        <end position="245"/>
    </location>
</feature>
<evidence type="ECO:0000259" key="16">
    <source>
        <dbReference type="PROSITE" id="PS50059"/>
    </source>
</evidence>
<dbReference type="InterPro" id="IPR001179">
    <property type="entry name" value="PPIase_FKBP_dom"/>
</dbReference>
<evidence type="ECO:0000256" key="5">
    <source>
        <dbReference type="ARBA" id="ARBA00022618"/>
    </source>
</evidence>
<evidence type="ECO:0000256" key="7">
    <source>
        <dbReference type="ARBA" id="ARBA00023186"/>
    </source>
</evidence>
<keyword evidence="7 12" id="KW-0143">Chaperone</keyword>
<comment type="domain">
    <text evidence="12">Consists of 3 domains; the N-terminus binds the ribosome, the middle domain has PPIase activity, while the C-terminus has intrinsic chaperone activity on its own.</text>
</comment>
<dbReference type="SUPFAM" id="SSF109998">
    <property type="entry name" value="Triger factor/SurA peptide-binding domain-like"/>
    <property type="match status" value="1"/>
</dbReference>
<dbReference type="GO" id="GO:0043022">
    <property type="term" value="F:ribosome binding"/>
    <property type="evidence" value="ECO:0007669"/>
    <property type="project" value="TreeGrafter"/>
</dbReference>
<feature type="compositionally biased region" description="Polar residues" evidence="15">
    <location>
        <begin position="427"/>
        <end position="443"/>
    </location>
</feature>
<accession>A0A857DJN7</accession>
<dbReference type="InterPro" id="IPR036611">
    <property type="entry name" value="Trigger_fac_ribosome-bd_sf"/>
</dbReference>
<protein>
    <recommendedName>
        <fullName evidence="4 12">Trigger factor</fullName>
        <shortName evidence="12">TF</shortName>
        <ecNumber evidence="3 12">5.2.1.8</ecNumber>
    </recommendedName>
    <alternativeName>
        <fullName evidence="11 12">PPIase</fullName>
    </alternativeName>
</protein>
<comment type="catalytic activity">
    <reaction evidence="1 12 13">
        <text>[protein]-peptidylproline (omega=180) = [protein]-peptidylproline (omega=0)</text>
        <dbReference type="Rhea" id="RHEA:16237"/>
        <dbReference type="Rhea" id="RHEA-COMP:10747"/>
        <dbReference type="Rhea" id="RHEA-COMP:10748"/>
        <dbReference type="ChEBI" id="CHEBI:83833"/>
        <dbReference type="ChEBI" id="CHEBI:83834"/>
        <dbReference type="EC" id="5.2.1.8"/>
    </reaction>
</comment>
<dbReference type="NCBIfam" id="TIGR00115">
    <property type="entry name" value="tig"/>
    <property type="match status" value="1"/>
</dbReference>
<dbReference type="PANTHER" id="PTHR30560">
    <property type="entry name" value="TRIGGER FACTOR CHAPERONE AND PEPTIDYL-PROLYL CIS/TRANS ISOMERASE"/>
    <property type="match status" value="1"/>
</dbReference>
<dbReference type="Proteomes" id="UP000430508">
    <property type="component" value="Chromosome"/>
</dbReference>
<feature type="region of interest" description="Disordered" evidence="15">
    <location>
        <begin position="425"/>
        <end position="449"/>
    </location>
</feature>
<dbReference type="Gene3D" id="3.10.50.40">
    <property type="match status" value="1"/>
</dbReference>
<dbReference type="InterPro" id="IPR037041">
    <property type="entry name" value="Trigger_fac_C_sf"/>
</dbReference>
<dbReference type="EC" id="5.2.1.8" evidence="3 12"/>
<dbReference type="GO" id="GO:0051083">
    <property type="term" value="P:'de novo' cotranslational protein folding"/>
    <property type="evidence" value="ECO:0007669"/>
    <property type="project" value="TreeGrafter"/>
</dbReference>
<evidence type="ECO:0000256" key="14">
    <source>
        <dbReference type="RuleBase" id="RU003914"/>
    </source>
</evidence>
<evidence type="ECO:0000256" key="13">
    <source>
        <dbReference type="PROSITE-ProRule" id="PRU00277"/>
    </source>
</evidence>
<comment type="function">
    <text evidence="10 12">Involved in protein export. Acts as a chaperone by maintaining the newly synthesized protein in an open conformation. Functions as a peptidyl-prolyl cis-trans isomerase.</text>
</comment>
<dbReference type="PROSITE" id="PS50059">
    <property type="entry name" value="FKBP_PPIASE"/>
    <property type="match status" value="1"/>
</dbReference>
<evidence type="ECO:0000313" key="18">
    <source>
        <dbReference type="Proteomes" id="UP000430508"/>
    </source>
</evidence>
<dbReference type="PIRSF" id="PIRSF003095">
    <property type="entry name" value="Trigger_factor"/>
    <property type="match status" value="1"/>
</dbReference>
<evidence type="ECO:0000313" key="17">
    <source>
        <dbReference type="EMBL" id="QHA01504.1"/>
    </source>
</evidence>
<evidence type="ECO:0000256" key="2">
    <source>
        <dbReference type="ARBA" id="ARBA00005464"/>
    </source>
</evidence>
<reference evidence="17 18" key="1">
    <citation type="submission" date="2019-12" db="EMBL/GenBank/DDBJ databases">
        <title>Sequence classification of anaerobic respiratory reductive dehalogenases: First we see many, then we see few.</title>
        <authorList>
            <person name="Molenda O."/>
            <person name="Puentes Jacome L.A."/>
            <person name="Cao X."/>
            <person name="Nesbo C.L."/>
            <person name="Tang S."/>
            <person name="Morson N."/>
            <person name="Patron J."/>
            <person name="Lomheim L."/>
            <person name="Wishart D.S."/>
            <person name="Edwards E.A."/>
        </authorList>
    </citation>
    <scope>NUCLEOTIDE SEQUENCE [LARGE SCALE GENOMIC DNA]</scope>
    <source>
        <strain evidence="17 18">12DCA</strain>
    </source>
</reference>
<evidence type="ECO:0000256" key="6">
    <source>
        <dbReference type="ARBA" id="ARBA00023110"/>
    </source>
</evidence>
<keyword evidence="8 12" id="KW-0413">Isomerase</keyword>
<dbReference type="InterPro" id="IPR027304">
    <property type="entry name" value="Trigger_fact/SurA_dom_sf"/>
</dbReference>
<evidence type="ECO:0000256" key="1">
    <source>
        <dbReference type="ARBA" id="ARBA00000971"/>
    </source>
</evidence>
<evidence type="ECO:0000256" key="8">
    <source>
        <dbReference type="ARBA" id="ARBA00023235"/>
    </source>
</evidence>
<dbReference type="GO" id="GO:0015031">
    <property type="term" value="P:protein transport"/>
    <property type="evidence" value="ECO:0007669"/>
    <property type="project" value="UniProtKB-UniRule"/>
</dbReference>
<sequence length="449" mass="50632">MSVKIEKKNNNIYEMEITVGVEEVSAAFDRVMKRAGQGLSIPGFRKGKAPKHIIERYVDKDAVKNEVMEQVSYPALFEAYKEHSITPVSRPAMQVVQFEADKDLIFKVTVETKPDVELGQYKSLGIERQAVEVTDEQVAEELERRQNRHAKLIPVEDGEIIDQDIVTIDFEGFLGDVPFEGGKGENHELTIGSGTFIPGFEEQLKGAKSGQELEISVKFPEGYHSEELSEKDAMFKVKINGIKRKELAALDDEFAKDVSEFDTLEELKQDIREKMISAAEARRDNEYKTEVIKKVAENAVCEIPEGMKQERIDALMEDLQQNMSYQGISMEQYCQYVNTSREALRESFSQQATDGLKTELVLEAIAEKEGITVTDEEIESEINRMAMQYGRTAEELKSALEARGEMQMFKMSLTSEHTVDFLVKNNGAGQESAAAQNTDSESNVTEENE</sequence>
<dbReference type="InterPro" id="IPR046357">
    <property type="entry name" value="PPIase_dom_sf"/>
</dbReference>